<dbReference type="AlphaFoldDB" id="A0A124TEY1"/>
<evidence type="ECO:0000256" key="1">
    <source>
        <dbReference type="ARBA" id="ARBA00022729"/>
    </source>
</evidence>
<accession>A0A124TEY1</accession>
<keyword evidence="1 2" id="KW-0732">Signal</keyword>
<feature type="domain" description="Solute-binding protein family 3/N-terminal" evidence="3">
    <location>
        <begin position="32"/>
        <end position="262"/>
    </location>
</feature>
<reference evidence="4 5" key="1">
    <citation type="submission" date="2015-11" db="EMBL/GenBank/DDBJ databases">
        <title>Expanding the genomic diversity of Burkholderia species for the development of highly accurate diagnostics.</title>
        <authorList>
            <person name="Sahl J."/>
            <person name="Keim P."/>
            <person name="Wagner D."/>
        </authorList>
    </citation>
    <scope>NUCLEOTIDE SEQUENCE [LARGE SCALE GENOMIC DNA]</scope>
    <source>
        <strain evidence="4 5">MSMB1302</strain>
    </source>
</reference>
<comment type="caution">
    <text evidence="4">The sequence shown here is derived from an EMBL/GenBank/DDBJ whole genome shotgun (WGS) entry which is preliminary data.</text>
</comment>
<dbReference type="PANTHER" id="PTHR35936:SF13">
    <property type="entry name" value="HISTIDINE-BINDING PERIPLASMIC PROTEIN"/>
    <property type="match status" value="1"/>
</dbReference>
<protein>
    <submittedName>
        <fullName evidence="4">Amino acid ABC transporter substrate-binding protein</fullName>
    </submittedName>
</protein>
<dbReference type="RefSeq" id="WP_059666786.1">
    <property type="nucleotide sequence ID" value="NZ_LOYH01000105.1"/>
</dbReference>
<dbReference type="Gene3D" id="3.40.190.10">
    <property type="entry name" value="Periplasmic binding protein-like II"/>
    <property type="match status" value="2"/>
</dbReference>
<proteinExistence type="predicted"/>
<feature type="signal peptide" evidence="2">
    <location>
        <begin position="1"/>
        <end position="27"/>
    </location>
</feature>
<feature type="chain" id="PRO_5007176433" evidence="2">
    <location>
        <begin position="28"/>
        <end position="266"/>
    </location>
</feature>
<organism evidence="4 5">
    <name type="scientific">Burkholderia cepacia</name>
    <name type="common">Pseudomonas cepacia</name>
    <dbReference type="NCBI Taxonomy" id="292"/>
    <lineage>
        <taxon>Bacteria</taxon>
        <taxon>Pseudomonadati</taxon>
        <taxon>Pseudomonadota</taxon>
        <taxon>Betaproteobacteria</taxon>
        <taxon>Burkholderiales</taxon>
        <taxon>Burkholderiaceae</taxon>
        <taxon>Burkholderia</taxon>
        <taxon>Burkholderia cepacia complex</taxon>
    </lineage>
</organism>
<sequence length="266" mass="28795">MKRVVRSLLCLLSLVVAALAPLGSAHASSSGVLRFGVAAEPYPPFLMKSPTGQWSGFEADLIRALCDQMKAKCEIREVAWDGIIPALLSDKIDVIFNSMSITPERQKVIAFSRPYYETPGTFVGAKNAKLTLTPDGLKGKVIGVQGSTANAEFIKAAYGKSATVRLYNTQDDCNADLVAGRIDTMYLDQLGILDFLKSKDGSSFELKGPGSVKMDPAIFGYGVGAGMRKADAPLKQQMDQALEQLHASGKYAQIAKKYFPIDLWPH</sequence>
<dbReference type="SMART" id="SM00062">
    <property type="entry name" value="PBPb"/>
    <property type="match status" value="1"/>
</dbReference>
<gene>
    <name evidence="4" type="ORF">WS90_33930</name>
</gene>
<name>A0A124TEY1_BURCE</name>
<dbReference type="Pfam" id="PF00497">
    <property type="entry name" value="SBP_bac_3"/>
    <property type="match status" value="1"/>
</dbReference>
<dbReference type="Proteomes" id="UP000069001">
    <property type="component" value="Unassembled WGS sequence"/>
</dbReference>
<dbReference type="InterPro" id="IPR001638">
    <property type="entry name" value="Solute-binding_3/MltF_N"/>
</dbReference>
<dbReference type="PANTHER" id="PTHR35936">
    <property type="entry name" value="MEMBRANE-BOUND LYTIC MUREIN TRANSGLYCOSYLASE F"/>
    <property type="match status" value="1"/>
</dbReference>
<dbReference type="SUPFAM" id="SSF53850">
    <property type="entry name" value="Periplasmic binding protein-like II"/>
    <property type="match status" value="1"/>
</dbReference>
<dbReference type="EMBL" id="LOYH01000105">
    <property type="protein sequence ID" value="KVK73159.1"/>
    <property type="molecule type" value="Genomic_DNA"/>
</dbReference>
<evidence type="ECO:0000313" key="4">
    <source>
        <dbReference type="EMBL" id="KVK73159.1"/>
    </source>
</evidence>
<evidence type="ECO:0000313" key="5">
    <source>
        <dbReference type="Proteomes" id="UP000069001"/>
    </source>
</evidence>
<evidence type="ECO:0000256" key="2">
    <source>
        <dbReference type="SAM" id="SignalP"/>
    </source>
</evidence>
<evidence type="ECO:0000259" key="3">
    <source>
        <dbReference type="SMART" id="SM00062"/>
    </source>
</evidence>